<dbReference type="OrthoDB" id="3361009at2759"/>
<keyword evidence="3" id="KW-1185">Reference proteome</keyword>
<name>S8FDK3_FOMSC</name>
<dbReference type="AlphaFoldDB" id="S8FDK3"/>
<sequence>MSTAEHTDPTAESTAPPQAPEAAHIEQHSAHTSPPATQATNTQGPTPIIVQQPAKKHSFAEEVVGYAKEIRGTLLRQPETKEMGEKILKGEATYNPKESSEP</sequence>
<reference evidence="2 3" key="1">
    <citation type="journal article" date="2012" name="Science">
        <title>The Paleozoic origin of enzymatic lignin decomposition reconstructed from 31 fungal genomes.</title>
        <authorList>
            <person name="Floudas D."/>
            <person name="Binder M."/>
            <person name="Riley R."/>
            <person name="Barry K."/>
            <person name="Blanchette R.A."/>
            <person name="Henrissat B."/>
            <person name="Martinez A.T."/>
            <person name="Otillar R."/>
            <person name="Spatafora J.W."/>
            <person name="Yadav J.S."/>
            <person name="Aerts A."/>
            <person name="Benoit I."/>
            <person name="Boyd A."/>
            <person name="Carlson A."/>
            <person name="Copeland A."/>
            <person name="Coutinho P.M."/>
            <person name="de Vries R.P."/>
            <person name="Ferreira P."/>
            <person name="Findley K."/>
            <person name="Foster B."/>
            <person name="Gaskell J."/>
            <person name="Glotzer D."/>
            <person name="Gorecki P."/>
            <person name="Heitman J."/>
            <person name="Hesse C."/>
            <person name="Hori C."/>
            <person name="Igarashi K."/>
            <person name="Jurgens J.A."/>
            <person name="Kallen N."/>
            <person name="Kersten P."/>
            <person name="Kohler A."/>
            <person name="Kuees U."/>
            <person name="Kumar T.K.A."/>
            <person name="Kuo A."/>
            <person name="LaButti K."/>
            <person name="Larrondo L.F."/>
            <person name="Lindquist E."/>
            <person name="Ling A."/>
            <person name="Lombard V."/>
            <person name="Lucas S."/>
            <person name="Lundell T."/>
            <person name="Martin R."/>
            <person name="McLaughlin D.J."/>
            <person name="Morgenstern I."/>
            <person name="Morin E."/>
            <person name="Murat C."/>
            <person name="Nagy L.G."/>
            <person name="Nolan M."/>
            <person name="Ohm R.A."/>
            <person name="Patyshakuliyeva A."/>
            <person name="Rokas A."/>
            <person name="Ruiz-Duenas F.J."/>
            <person name="Sabat G."/>
            <person name="Salamov A."/>
            <person name="Samejima M."/>
            <person name="Schmutz J."/>
            <person name="Slot J.C."/>
            <person name="St John F."/>
            <person name="Stenlid J."/>
            <person name="Sun H."/>
            <person name="Sun S."/>
            <person name="Syed K."/>
            <person name="Tsang A."/>
            <person name="Wiebenga A."/>
            <person name="Young D."/>
            <person name="Pisabarro A."/>
            <person name="Eastwood D.C."/>
            <person name="Martin F."/>
            <person name="Cullen D."/>
            <person name="Grigoriev I.V."/>
            <person name="Hibbett D.S."/>
        </authorList>
    </citation>
    <scope>NUCLEOTIDE SEQUENCE</scope>
    <source>
        <strain evidence="3">FP-58527</strain>
    </source>
</reference>
<gene>
    <name evidence="2" type="ORF">FOMPIDRAFT_1053199</name>
</gene>
<evidence type="ECO:0000313" key="2">
    <source>
        <dbReference type="EMBL" id="EPS96559.1"/>
    </source>
</evidence>
<evidence type="ECO:0000256" key="1">
    <source>
        <dbReference type="SAM" id="MobiDB-lite"/>
    </source>
</evidence>
<organism evidence="2 3">
    <name type="scientific">Fomitopsis schrenkii</name>
    <name type="common">Brown rot fungus</name>
    <dbReference type="NCBI Taxonomy" id="2126942"/>
    <lineage>
        <taxon>Eukaryota</taxon>
        <taxon>Fungi</taxon>
        <taxon>Dikarya</taxon>
        <taxon>Basidiomycota</taxon>
        <taxon>Agaricomycotina</taxon>
        <taxon>Agaricomycetes</taxon>
        <taxon>Polyporales</taxon>
        <taxon>Fomitopsis</taxon>
    </lineage>
</organism>
<dbReference type="EMBL" id="KE504187">
    <property type="protein sequence ID" value="EPS96559.1"/>
    <property type="molecule type" value="Genomic_DNA"/>
</dbReference>
<dbReference type="HOGENOM" id="CLU_2277537_0_0_1"/>
<accession>S8FDK3</accession>
<dbReference type="Proteomes" id="UP000015241">
    <property type="component" value="Unassembled WGS sequence"/>
</dbReference>
<dbReference type="InParanoid" id="S8FDK3"/>
<proteinExistence type="predicted"/>
<feature type="compositionally biased region" description="Polar residues" evidence="1">
    <location>
        <begin position="30"/>
        <end position="45"/>
    </location>
</feature>
<feature type="region of interest" description="Disordered" evidence="1">
    <location>
        <begin position="81"/>
        <end position="102"/>
    </location>
</feature>
<evidence type="ECO:0000313" key="3">
    <source>
        <dbReference type="Proteomes" id="UP000015241"/>
    </source>
</evidence>
<protein>
    <submittedName>
        <fullName evidence="2">Uncharacterized protein</fullName>
    </submittedName>
</protein>
<feature type="region of interest" description="Disordered" evidence="1">
    <location>
        <begin position="1"/>
        <end position="54"/>
    </location>
</feature>